<keyword evidence="3" id="KW-1185">Reference proteome</keyword>
<organism evidence="2 3">
    <name type="scientific">Gossypium stocksii</name>
    <dbReference type="NCBI Taxonomy" id="47602"/>
    <lineage>
        <taxon>Eukaryota</taxon>
        <taxon>Viridiplantae</taxon>
        <taxon>Streptophyta</taxon>
        <taxon>Embryophyta</taxon>
        <taxon>Tracheophyta</taxon>
        <taxon>Spermatophyta</taxon>
        <taxon>Magnoliopsida</taxon>
        <taxon>eudicotyledons</taxon>
        <taxon>Gunneridae</taxon>
        <taxon>Pentapetalae</taxon>
        <taxon>rosids</taxon>
        <taxon>malvids</taxon>
        <taxon>Malvales</taxon>
        <taxon>Malvaceae</taxon>
        <taxon>Malvoideae</taxon>
        <taxon>Gossypium</taxon>
    </lineage>
</organism>
<dbReference type="AlphaFoldDB" id="A0A9D3ZFY0"/>
<gene>
    <name evidence="2" type="ORF">J1N35_044236</name>
</gene>
<sequence>MPAFLMFPKELLLEPDEENDEGEEPTTKKQTTEHEGEVEKTKFVHVESEKEDDDVTQAPTPAPAPAPATTYHYHHTKSNITYDSTRTCSSSIN</sequence>
<protein>
    <submittedName>
        <fullName evidence="2">Uncharacterized protein</fullName>
    </submittedName>
</protein>
<name>A0A9D3ZFY0_9ROSI</name>
<dbReference type="Proteomes" id="UP000828251">
    <property type="component" value="Unassembled WGS sequence"/>
</dbReference>
<comment type="caution">
    <text evidence="2">The sequence shown here is derived from an EMBL/GenBank/DDBJ whole genome shotgun (WGS) entry which is preliminary data.</text>
</comment>
<feature type="compositionally biased region" description="Polar residues" evidence="1">
    <location>
        <begin position="78"/>
        <end position="93"/>
    </location>
</feature>
<evidence type="ECO:0000313" key="2">
    <source>
        <dbReference type="EMBL" id="KAH1032062.1"/>
    </source>
</evidence>
<feature type="compositionally biased region" description="Basic and acidic residues" evidence="1">
    <location>
        <begin position="25"/>
        <end position="48"/>
    </location>
</feature>
<feature type="region of interest" description="Disordered" evidence="1">
    <location>
        <begin position="1"/>
        <end position="93"/>
    </location>
</feature>
<accession>A0A9D3ZFY0</accession>
<evidence type="ECO:0000313" key="3">
    <source>
        <dbReference type="Proteomes" id="UP000828251"/>
    </source>
</evidence>
<feature type="compositionally biased region" description="Acidic residues" evidence="1">
    <location>
        <begin position="13"/>
        <end position="24"/>
    </location>
</feature>
<dbReference type="EMBL" id="JAIQCV010000013">
    <property type="protein sequence ID" value="KAH1032062.1"/>
    <property type="molecule type" value="Genomic_DNA"/>
</dbReference>
<proteinExistence type="predicted"/>
<reference evidence="2 3" key="1">
    <citation type="journal article" date="2021" name="Plant Biotechnol. J.">
        <title>Multi-omics assisted identification of the key and species-specific regulatory components of drought-tolerant mechanisms in Gossypium stocksii.</title>
        <authorList>
            <person name="Yu D."/>
            <person name="Ke L."/>
            <person name="Zhang D."/>
            <person name="Wu Y."/>
            <person name="Sun Y."/>
            <person name="Mei J."/>
            <person name="Sun J."/>
            <person name="Sun Y."/>
        </authorList>
    </citation>
    <scope>NUCLEOTIDE SEQUENCE [LARGE SCALE GENOMIC DNA]</scope>
    <source>
        <strain evidence="3">cv. E1</strain>
        <tissue evidence="2">Leaf</tissue>
    </source>
</reference>
<evidence type="ECO:0000256" key="1">
    <source>
        <dbReference type="SAM" id="MobiDB-lite"/>
    </source>
</evidence>